<dbReference type="InterPro" id="IPR011990">
    <property type="entry name" value="TPR-like_helical_dom_sf"/>
</dbReference>
<evidence type="ECO:0000256" key="2">
    <source>
        <dbReference type="ARBA" id="ARBA00008937"/>
    </source>
</evidence>
<dbReference type="InterPro" id="IPR028058">
    <property type="entry name" value="Fis1_TPR_N"/>
</dbReference>
<accession>A0A1W0W8A4</accession>
<dbReference type="PANTHER" id="PTHR13247:SF0">
    <property type="entry name" value="MITOCHONDRIAL FISSION 1 PROTEIN"/>
    <property type="match status" value="1"/>
</dbReference>
<evidence type="ECO:0000313" key="10">
    <source>
        <dbReference type="EMBL" id="OQV11400.1"/>
    </source>
</evidence>
<dbReference type="Pfam" id="PF14852">
    <property type="entry name" value="Fis1_TPR_N"/>
    <property type="match status" value="1"/>
</dbReference>
<keyword evidence="4 8" id="KW-1000">Mitochondrion outer membrane</keyword>
<dbReference type="InterPro" id="IPR033745">
    <property type="entry name" value="Fis1_cytosol"/>
</dbReference>
<dbReference type="GO" id="GO:0016559">
    <property type="term" value="P:peroxisome fission"/>
    <property type="evidence" value="ECO:0007669"/>
    <property type="project" value="TreeGrafter"/>
</dbReference>
<evidence type="ECO:0000256" key="7">
    <source>
        <dbReference type="ARBA" id="ARBA00023136"/>
    </source>
</evidence>
<keyword evidence="7 8" id="KW-0472">Membrane</keyword>
<evidence type="ECO:0000256" key="6">
    <source>
        <dbReference type="ARBA" id="ARBA00023128"/>
    </source>
</evidence>
<dbReference type="InterPro" id="IPR016543">
    <property type="entry name" value="Fis1"/>
</dbReference>
<gene>
    <name evidence="10" type="ORF">BV898_14277</name>
</gene>
<keyword evidence="11" id="KW-1185">Reference proteome</keyword>
<dbReference type="SUPFAM" id="SSF48452">
    <property type="entry name" value="TPR-like"/>
    <property type="match status" value="1"/>
</dbReference>
<dbReference type="GO" id="GO:0000266">
    <property type="term" value="P:mitochondrial fission"/>
    <property type="evidence" value="ECO:0007669"/>
    <property type="project" value="UniProtKB-UniRule"/>
</dbReference>
<dbReference type="Proteomes" id="UP000192578">
    <property type="component" value="Unassembled WGS sequence"/>
</dbReference>
<dbReference type="OrthoDB" id="421154at2759"/>
<protein>
    <recommendedName>
        <fullName evidence="8">Mitochondrial fission 1 protein</fullName>
    </recommendedName>
</protein>
<keyword evidence="6 8" id="KW-0496">Mitochondrion</keyword>
<evidence type="ECO:0000256" key="3">
    <source>
        <dbReference type="ARBA" id="ARBA00022692"/>
    </source>
</evidence>
<dbReference type="Gene3D" id="1.25.40.10">
    <property type="entry name" value="Tetratricopeptide repeat domain"/>
    <property type="match status" value="1"/>
</dbReference>
<dbReference type="EMBL" id="MTYJ01000172">
    <property type="protein sequence ID" value="OQV11400.1"/>
    <property type="molecule type" value="Genomic_DNA"/>
</dbReference>
<dbReference type="CDD" id="cd12212">
    <property type="entry name" value="Fis1"/>
    <property type="match status" value="1"/>
</dbReference>
<keyword evidence="5 9" id="KW-1133">Transmembrane helix</keyword>
<sequence>MEAVIDDHIDPEELQLHSRRYEEELSNGQVGYNTAFDYGWCLIRSRKQEDIMKGVELFKHLYKNGETKARRDCLFFTAVGYTKIREFELALECIDTLLRAEPQNTQAKDLKRVIEDRLKKSGLMGMGLIAFGGATVVAAIGLVALLTKKK</sequence>
<evidence type="ECO:0000256" key="8">
    <source>
        <dbReference type="PIRNR" id="PIRNR008835"/>
    </source>
</evidence>
<reference evidence="11" key="1">
    <citation type="submission" date="2017-01" db="EMBL/GenBank/DDBJ databases">
        <title>Comparative genomics of anhydrobiosis in the tardigrade Hypsibius dujardini.</title>
        <authorList>
            <person name="Yoshida Y."/>
            <person name="Koutsovoulos G."/>
            <person name="Laetsch D."/>
            <person name="Stevens L."/>
            <person name="Kumar S."/>
            <person name="Horikawa D."/>
            <person name="Ishino K."/>
            <person name="Komine S."/>
            <person name="Tomita M."/>
            <person name="Blaxter M."/>
            <person name="Arakawa K."/>
        </authorList>
    </citation>
    <scope>NUCLEOTIDE SEQUENCE [LARGE SCALE GENOMIC DNA]</scope>
    <source>
        <strain evidence="11">Z151</strain>
    </source>
</reference>
<evidence type="ECO:0000256" key="5">
    <source>
        <dbReference type="ARBA" id="ARBA00022989"/>
    </source>
</evidence>
<comment type="similarity">
    <text evidence="2 8">Belongs to the FIS1 family.</text>
</comment>
<proteinExistence type="inferred from homology"/>
<feature type="transmembrane region" description="Helical" evidence="9">
    <location>
        <begin position="123"/>
        <end position="146"/>
    </location>
</feature>
<evidence type="ECO:0000256" key="1">
    <source>
        <dbReference type="ARBA" id="ARBA00004572"/>
    </source>
</evidence>
<dbReference type="GO" id="GO:0005741">
    <property type="term" value="C:mitochondrial outer membrane"/>
    <property type="evidence" value="ECO:0007669"/>
    <property type="project" value="UniProtKB-SubCell"/>
</dbReference>
<dbReference type="GO" id="GO:0005778">
    <property type="term" value="C:peroxisomal membrane"/>
    <property type="evidence" value="ECO:0007669"/>
    <property type="project" value="TreeGrafter"/>
</dbReference>
<dbReference type="InterPro" id="IPR028061">
    <property type="entry name" value="Fis1_TPR_C"/>
</dbReference>
<evidence type="ECO:0000256" key="4">
    <source>
        <dbReference type="ARBA" id="ARBA00022787"/>
    </source>
</evidence>
<comment type="subcellular location">
    <subcellularLocation>
        <location evidence="1">Mitochondrion outer membrane</location>
        <topology evidence="1">Single-pass membrane protein</topology>
    </subcellularLocation>
</comment>
<dbReference type="PANTHER" id="PTHR13247">
    <property type="entry name" value="TETRATRICOPEPTIDE REPEAT PROTEIN 11 TPR REPEAT PROTEIN 11"/>
    <property type="match status" value="1"/>
</dbReference>
<dbReference type="AlphaFoldDB" id="A0A1W0W8A4"/>
<dbReference type="GO" id="GO:0000422">
    <property type="term" value="P:autophagy of mitochondrion"/>
    <property type="evidence" value="ECO:0007669"/>
    <property type="project" value="TreeGrafter"/>
</dbReference>
<evidence type="ECO:0000256" key="9">
    <source>
        <dbReference type="SAM" id="Phobius"/>
    </source>
</evidence>
<dbReference type="PIRSF" id="PIRSF008835">
    <property type="entry name" value="TPR_repeat_11_Fis1"/>
    <property type="match status" value="1"/>
</dbReference>
<dbReference type="Pfam" id="PF14853">
    <property type="entry name" value="Fis1_TPR_C"/>
    <property type="match status" value="1"/>
</dbReference>
<name>A0A1W0W8A4_HYPEX</name>
<organism evidence="10 11">
    <name type="scientific">Hypsibius exemplaris</name>
    <name type="common">Freshwater tardigrade</name>
    <dbReference type="NCBI Taxonomy" id="2072580"/>
    <lineage>
        <taxon>Eukaryota</taxon>
        <taxon>Metazoa</taxon>
        <taxon>Ecdysozoa</taxon>
        <taxon>Tardigrada</taxon>
        <taxon>Eutardigrada</taxon>
        <taxon>Parachela</taxon>
        <taxon>Hypsibioidea</taxon>
        <taxon>Hypsibiidae</taxon>
        <taxon>Hypsibius</taxon>
    </lineage>
</organism>
<comment type="function">
    <text evidence="8">Involved in the fragmentation of the mitochondrial network and its perinuclear clustering.</text>
</comment>
<comment type="domain">
    <text evidence="8">The C-terminus is required for mitochondrial localization, while the N-terminus is necessary for mitochondrial fission.</text>
</comment>
<comment type="caution">
    <text evidence="10">The sequence shown here is derived from an EMBL/GenBank/DDBJ whole genome shotgun (WGS) entry which is preliminary data.</text>
</comment>
<evidence type="ECO:0000313" key="11">
    <source>
        <dbReference type="Proteomes" id="UP000192578"/>
    </source>
</evidence>
<keyword evidence="3 9" id="KW-0812">Transmembrane</keyword>